<dbReference type="PANTHER" id="PTHR14237">
    <property type="entry name" value="MOLYBDOPTERIN COFACTOR SULFURASE MOSC"/>
    <property type="match status" value="1"/>
</dbReference>
<dbReference type="InterPro" id="IPR015422">
    <property type="entry name" value="PyrdxlP-dep_Trfase_small"/>
</dbReference>
<dbReference type="SUPFAM" id="SSF53383">
    <property type="entry name" value="PLP-dependent transferases"/>
    <property type="match status" value="1"/>
</dbReference>
<gene>
    <name evidence="1" type="ORF">EZV62_023526</name>
</gene>
<evidence type="ECO:0000313" key="1">
    <source>
        <dbReference type="EMBL" id="TXG51002.1"/>
    </source>
</evidence>
<dbReference type="PANTHER" id="PTHR14237:SF64">
    <property type="entry name" value="MOLYBDENUM COFACTOR SULFURASE-LIKE PROTEIN"/>
    <property type="match status" value="1"/>
</dbReference>
<comment type="caution">
    <text evidence="1">The sequence shown here is derived from an EMBL/GenBank/DDBJ whole genome shotgun (WGS) entry which is preliminary data.</text>
</comment>
<organism evidence="1 2">
    <name type="scientific">Acer yangbiense</name>
    <dbReference type="NCBI Taxonomy" id="1000413"/>
    <lineage>
        <taxon>Eukaryota</taxon>
        <taxon>Viridiplantae</taxon>
        <taxon>Streptophyta</taxon>
        <taxon>Embryophyta</taxon>
        <taxon>Tracheophyta</taxon>
        <taxon>Spermatophyta</taxon>
        <taxon>Magnoliopsida</taxon>
        <taxon>eudicotyledons</taxon>
        <taxon>Gunneridae</taxon>
        <taxon>Pentapetalae</taxon>
        <taxon>rosids</taxon>
        <taxon>malvids</taxon>
        <taxon>Sapindales</taxon>
        <taxon>Sapindaceae</taxon>
        <taxon>Hippocastanoideae</taxon>
        <taxon>Acereae</taxon>
        <taxon>Acer</taxon>
    </lineage>
</organism>
<dbReference type="InterPro" id="IPR015424">
    <property type="entry name" value="PyrdxlP-dep_Trfase"/>
</dbReference>
<dbReference type="Gene3D" id="3.40.640.10">
    <property type="entry name" value="Type I PLP-dependent aspartate aminotransferase-like (Major domain)"/>
    <property type="match status" value="1"/>
</dbReference>
<dbReference type="Gene3D" id="3.90.1150.10">
    <property type="entry name" value="Aspartate Aminotransferase, domain 1"/>
    <property type="match status" value="1"/>
</dbReference>
<dbReference type="InterPro" id="IPR015421">
    <property type="entry name" value="PyrdxlP-dep_Trfase_major"/>
</dbReference>
<proteinExistence type="predicted"/>
<dbReference type="Proteomes" id="UP000323000">
    <property type="component" value="Chromosome 11"/>
</dbReference>
<evidence type="ECO:0000313" key="2">
    <source>
        <dbReference type="Proteomes" id="UP000323000"/>
    </source>
</evidence>
<keyword evidence="2" id="KW-1185">Reference proteome</keyword>
<reference evidence="2" key="1">
    <citation type="journal article" date="2019" name="Gigascience">
        <title>De novo genome assembly of the endangered Acer yangbiense, a plant species with extremely small populations endemic to Yunnan Province, China.</title>
        <authorList>
            <person name="Yang J."/>
            <person name="Wariss H.M."/>
            <person name="Tao L."/>
            <person name="Zhang R."/>
            <person name="Yun Q."/>
            <person name="Hollingsworth P."/>
            <person name="Dao Z."/>
            <person name="Luo G."/>
            <person name="Guo H."/>
            <person name="Ma Y."/>
            <person name="Sun W."/>
        </authorList>
    </citation>
    <scope>NUCLEOTIDE SEQUENCE [LARGE SCALE GENOMIC DNA]</scope>
    <source>
        <strain evidence="2">cv. Malutang</strain>
    </source>
</reference>
<dbReference type="AlphaFoldDB" id="A0A5C7H3F0"/>
<dbReference type="OrthoDB" id="10264306at2759"/>
<accession>A0A5C7H3F0</accession>
<evidence type="ECO:0008006" key="3">
    <source>
        <dbReference type="Google" id="ProtNLM"/>
    </source>
</evidence>
<name>A0A5C7H3F0_9ROSI</name>
<dbReference type="EMBL" id="VAHF01000011">
    <property type="protein sequence ID" value="TXG51002.1"/>
    <property type="molecule type" value="Genomic_DNA"/>
</dbReference>
<protein>
    <recommendedName>
        <fullName evidence="3">Aminotransferase class V domain-containing protein</fullName>
    </recommendedName>
</protein>
<sequence>MHSTNYNQREAWCHGCCPNPFVGKPDHPPAAASMSAAAAARNEFEIVTTCSIFSNPHEFTNHESLPSLNESFSNFTKVFPHYSHQTDKADQIRDQDYFHLSLSKHVCFDYIGHGLFSYSQLKGLNSKPLDASSSSSSSSAPLFSVLEEPFFDISCKSSVSLSSWMKCGGEESELESRIRKRIMAFMNISEEDYTMVFTANQSSAFKLLAESYPFHSNRKLVTVYDYENEAVQVMSESSKKRGARVMSAEFSWPDLRIQSRKLMKKLLGKSKKRSKRGLFVFPIQSRMSGARYSYLWMSMAQEHGWHVLLDASALGSKDMETLGLFLFKPDFLFCSFYKIFGENPSGFGCLFIKKSNASLFKDSTAATGLGIVNLVPSMTTYQFPEDSTIAHIETEQKRDIQKDDHDMVMVATEPEKTIKKYHRELSFSEILESETPHEDFEQAKITKSKTELECKGLDHADSLGLIVISNRARYLINWLVHALMSLQHPYSENGLPLVRIYGPKVMFDRGPAVAFNVFDWNGDKIDPALLQRLADRYNISISYGFLHHIWFSDKHEEEKKKVLETRAATGDVTGLNKRGDAHAVGSRISVVTAALGLLTNFEDIYRLWAFVSLFLDADFVQKERWRYLALNQKTIEI</sequence>